<reference evidence="2 3" key="1">
    <citation type="submission" date="2016-10" db="EMBL/GenBank/DDBJ databases">
        <authorList>
            <person name="Varghese N."/>
            <person name="Submissions S."/>
        </authorList>
    </citation>
    <scope>NUCLEOTIDE SEQUENCE [LARGE SCALE GENOMIC DNA]</scope>
    <source>
        <strain evidence="2 3">PL 12/M</strain>
    </source>
</reference>
<dbReference type="NCBIfam" id="TIGR01868">
    <property type="entry name" value="casD_Cas5e"/>
    <property type="match status" value="1"/>
</dbReference>
<dbReference type="GO" id="GO:0043571">
    <property type="term" value="P:maintenance of CRISPR repeat elements"/>
    <property type="evidence" value="ECO:0007669"/>
    <property type="project" value="InterPro"/>
</dbReference>
<dbReference type="RefSeq" id="WP_091708088.1">
    <property type="nucleotide sequence ID" value="NZ_FNCA01000001.1"/>
</dbReference>
<accession>A0A7Z7AXJ7</accession>
<keyword evidence="1" id="KW-0051">Antiviral defense</keyword>
<dbReference type="InterPro" id="IPR013422">
    <property type="entry name" value="CRISPR-assoc_prot_Cas5_N"/>
</dbReference>
<dbReference type="InterPro" id="IPR010147">
    <property type="entry name" value="CRISPR-assoc_prot_CasD"/>
</dbReference>
<evidence type="ECO:0000313" key="3">
    <source>
        <dbReference type="Proteomes" id="UP000199259"/>
    </source>
</evidence>
<dbReference type="InterPro" id="IPR021124">
    <property type="entry name" value="CRISPR-assoc_prot_Cas5"/>
</dbReference>
<evidence type="ECO:0000256" key="1">
    <source>
        <dbReference type="ARBA" id="ARBA00023118"/>
    </source>
</evidence>
<organism evidence="2 3">
    <name type="scientific">Methanolobus vulcani</name>
    <dbReference type="NCBI Taxonomy" id="38026"/>
    <lineage>
        <taxon>Archaea</taxon>
        <taxon>Methanobacteriati</taxon>
        <taxon>Methanobacteriota</taxon>
        <taxon>Stenosarchaea group</taxon>
        <taxon>Methanomicrobia</taxon>
        <taxon>Methanosarcinales</taxon>
        <taxon>Methanosarcinaceae</taxon>
        <taxon>Methanolobus</taxon>
    </lineage>
</organism>
<dbReference type="Proteomes" id="UP000199259">
    <property type="component" value="Unassembled WGS sequence"/>
</dbReference>
<sequence>MQEYLIIKLQGAMQSWGGHTFEDYRPSHIFPTRSAVVGLLGACLGIDRSDIQSRADLNASFELFVRADRRKLKTEHFGRIKEKPLRMQKLTDYHTVLDARKVDGSSRSDAIISYREYLYDAEFTLALAFRDDAVYTLEKVKEAIQKPYYTPVLGRRSCPIHRPLFEKIISAENVQQALDQIEPKQGTLYSEQKITGSSPMQIRDVPIQDPVRQFATRTIYILGDEHVLQ</sequence>
<dbReference type="EMBL" id="FNCA01000001">
    <property type="protein sequence ID" value="SDF31039.1"/>
    <property type="molecule type" value="Genomic_DNA"/>
</dbReference>
<dbReference type="CDD" id="cd09645">
    <property type="entry name" value="Cas5_I-E"/>
    <property type="match status" value="1"/>
</dbReference>
<dbReference type="OrthoDB" id="140767at2157"/>
<dbReference type="AlphaFoldDB" id="A0A7Z7AXJ7"/>
<proteinExistence type="predicted"/>
<dbReference type="GO" id="GO:0051607">
    <property type="term" value="P:defense response to virus"/>
    <property type="evidence" value="ECO:0007669"/>
    <property type="project" value="UniProtKB-KW"/>
</dbReference>
<keyword evidence="3" id="KW-1185">Reference proteome</keyword>
<dbReference type="GO" id="GO:0003723">
    <property type="term" value="F:RNA binding"/>
    <property type="evidence" value="ECO:0007669"/>
    <property type="project" value="InterPro"/>
</dbReference>
<comment type="caution">
    <text evidence="2">The sequence shown here is derived from an EMBL/GenBank/DDBJ whole genome shotgun (WGS) entry which is preliminary data.</text>
</comment>
<gene>
    <name evidence="2" type="ORF">SAMN04488589_0308</name>
</gene>
<dbReference type="Pfam" id="PF09704">
    <property type="entry name" value="Cas_Cas5d"/>
    <property type="match status" value="1"/>
</dbReference>
<dbReference type="Gene3D" id="3.30.70.2660">
    <property type="match status" value="1"/>
</dbReference>
<evidence type="ECO:0000313" key="2">
    <source>
        <dbReference type="EMBL" id="SDF31039.1"/>
    </source>
</evidence>
<protein>
    <submittedName>
        <fullName evidence="2">CRISPR-associated protein, Cas5e family</fullName>
    </submittedName>
</protein>
<dbReference type="NCBIfam" id="TIGR02593">
    <property type="entry name" value="CRISPR_cas5"/>
    <property type="match status" value="1"/>
</dbReference>
<name>A0A7Z7AXJ7_9EURY</name>